<evidence type="ECO:0000259" key="1">
    <source>
        <dbReference type="PROSITE" id="PS50181"/>
    </source>
</evidence>
<organism evidence="2 3">
    <name type="scientific">Candidatus Endonucleibacter bathymodioli</name>
    <dbReference type="NCBI Taxonomy" id="539814"/>
    <lineage>
        <taxon>Bacteria</taxon>
        <taxon>Pseudomonadati</taxon>
        <taxon>Pseudomonadota</taxon>
        <taxon>Gammaproteobacteria</taxon>
        <taxon>Oceanospirillales</taxon>
        <taxon>Endozoicomonadaceae</taxon>
        <taxon>Candidatus Endonucleibacter</taxon>
    </lineage>
</organism>
<protein>
    <submittedName>
        <fullName evidence="2">F-box protein</fullName>
    </submittedName>
</protein>
<dbReference type="Gene3D" id="1.20.1280.50">
    <property type="match status" value="1"/>
</dbReference>
<comment type="caution">
    <text evidence="2">The sequence shown here is derived from an EMBL/GenBank/DDBJ whole genome shotgun (WGS) entry which is preliminary data.</text>
</comment>
<dbReference type="PROSITE" id="PS50181">
    <property type="entry name" value="FBOX"/>
    <property type="match status" value="1"/>
</dbReference>
<dbReference type="SUPFAM" id="SSF82171">
    <property type="entry name" value="DPP6 N-terminal domain-like"/>
    <property type="match status" value="1"/>
</dbReference>
<dbReference type="CDD" id="cd09917">
    <property type="entry name" value="F-box_SF"/>
    <property type="match status" value="1"/>
</dbReference>
<feature type="domain" description="F-box" evidence="1">
    <location>
        <begin position="23"/>
        <end position="74"/>
    </location>
</feature>
<reference evidence="2 3" key="1">
    <citation type="journal article" date="2023" name="bioRxiv">
        <title>An intranuclear bacterial parasite of deep-sea mussels expresses apoptosis inhibitors acquired from its host.</title>
        <authorList>
            <person name="Gonzalez Porras M.A."/>
            <person name="Assie A."/>
            <person name="Tietjen M."/>
            <person name="Violette M."/>
            <person name="Kleiner M."/>
            <person name="Gruber-Vodicka H."/>
            <person name="Dubilier N."/>
            <person name="Leisch N."/>
        </authorList>
    </citation>
    <scope>NUCLEOTIDE SEQUENCE [LARGE SCALE GENOMIC DNA]</scope>
    <source>
        <strain evidence="2">IAP13</strain>
    </source>
</reference>
<dbReference type="EMBL" id="JASXSV010000008">
    <property type="protein sequence ID" value="MDP0588859.1"/>
    <property type="molecule type" value="Genomic_DNA"/>
</dbReference>
<accession>A0AA90NQT4</accession>
<dbReference type="InterPro" id="IPR015943">
    <property type="entry name" value="WD40/YVTN_repeat-like_dom_sf"/>
</dbReference>
<name>A0AA90NQT4_9GAMM</name>
<dbReference type="SUPFAM" id="SSF81383">
    <property type="entry name" value="F-box domain"/>
    <property type="match status" value="1"/>
</dbReference>
<dbReference type="AlphaFoldDB" id="A0AA90NQT4"/>
<keyword evidence="3" id="KW-1185">Reference proteome</keyword>
<dbReference type="Gene3D" id="2.130.10.10">
    <property type="entry name" value="YVTN repeat-like/Quinoprotein amine dehydrogenase"/>
    <property type="match status" value="2"/>
</dbReference>
<dbReference type="InterPro" id="IPR001810">
    <property type="entry name" value="F-box_dom"/>
</dbReference>
<dbReference type="InterPro" id="IPR036047">
    <property type="entry name" value="F-box-like_dom_sf"/>
</dbReference>
<dbReference type="SMART" id="SM00256">
    <property type="entry name" value="FBOX"/>
    <property type="match status" value="1"/>
</dbReference>
<gene>
    <name evidence="2" type="ORF">QS748_06575</name>
</gene>
<dbReference type="Pfam" id="PF00646">
    <property type="entry name" value="F-box"/>
    <property type="match status" value="1"/>
</dbReference>
<sequence>MDFLNSEAQGGSELDAQEQQEQQVLFSELPDVIISNIFLRLSVQDVYSFSKTCHKLKDFVADNAFIARNFFSKLSSCQQDEFKRIAATISEKQLTAWVNQFTYKEQAANDPINLKNSGYLYFPHVLWYTISKLMVNCSKFSLTHKSYFSNHSYDLRFSADSRHLVCKSLGRSVIIWSQDNNGEWAKEYTIPYNSTLEKVYFHGDTSHVPTIDDNGHHTIWGLDTNGKWCKIFTLTHEIRHKSLNISGNCRYVVTTDTISHGDSISIWRVGPTGQLTDETIICKFAERLKKKCISFSSDSTDLVIAFCNAASSVWGIGMDGKWVKKAILSGTGEIVMSTNGSHILTGSNIPETAINILSKQQDSGDWVYKTTTPTPTGLCYQEAISSDGTHVVLSNLFGNIKICSLRTAEEWIETAFTEEVVRTKNIIFSSDNLHLAFGCDNGYIMAWGLTKDKEWIEKVRIDSCIKDIRSVSFSPDNRLILVSFWDCDTTTHGIYELKYADSPTPTLPSSNVCECTEDLGAD</sequence>
<proteinExistence type="predicted"/>
<evidence type="ECO:0000313" key="2">
    <source>
        <dbReference type="EMBL" id="MDP0588859.1"/>
    </source>
</evidence>
<dbReference type="Proteomes" id="UP001178148">
    <property type="component" value="Unassembled WGS sequence"/>
</dbReference>
<evidence type="ECO:0000313" key="3">
    <source>
        <dbReference type="Proteomes" id="UP001178148"/>
    </source>
</evidence>